<evidence type="ECO:0000256" key="7">
    <source>
        <dbReference type="ARBA" id="ARBA00022989"/>
    </source>
</evidence>
<feature type="domain" description="ABC transmembrane type-1" evidence="11">
    <location>
        <begin position="202"/>
        <end position="422"/>
    </location>
</feature>
<keyword evidence="6 9" id="KW-0812">Transmembrane</keyword>
<keyword evidence="8 9" id="KW-0472">Membrane</keyword>
<evidence type="ECO:0000259" key="11">
    <source>
        <dbReference type="PROSITE" id="PS50928"/>
    </source>
</evidence>
<feature type="transmembrane region" description="Helical" evidence="9">
    <location>
        <begin position="337"/>
        <end position="357"/>
    </location>
</feature>
<accession>A0ABS4H343</accession>
<evidence type="ECO:0000256" key="4">
    <source>
        <dbReference type="ARBA" id="ARBA00022475"/>
    </source>
</evidence>
<comment type="function">
    <text evidence="10">Part of the ABC transporter complex MalEFGK involved in maltose/maltodextrin import. Probably responsible for the translocation of the substrate across the membrane.</text>
</comment>
<evidence type="ECO:0000256" key="8">
    <source>
        <dbReference type="ARBA" id="ARBA00023136"/>
    </source>
</evidence>
<sequence>MRRTIISPILSAVVMGLGQFINRQYLKGFSMLLLYILGLYYSMTNLGHALWGVITLGEKAQHLEKVGRINKMVHGDHSIFLLVQGLIVIFLIILFVVAYILNIRDAYRTAVEIEQGNTPNNFGQTLKKIGTKNFPLLIITPQLIFLFFFTILPLIFSLLIAFTDYSSPKHIPPANLVDWIGFSAFKDLFTLSTWAHTFYGVFAWTVAWAVLSTLSCFFGGFLIAVLLQQKGIIFKKFFRTVYMLPFAIPGFVSLLIMRNLFNTQFGPLTQYLNFFGIQGPPWLSDPTWAKGTILLVNFWLGFPISMLMITGILTTIPRDLYEAAEVDGASGFQKFRMITFPAVMFALTPIVIGQFAGNFNNFNVIYLMTNGNPVNSDYQFAGHTDILITWLYNLSINNGKYNFASVIGIMIFIILASFSIYNFRRTRFYREEETYQ</sequence>
<dbReference type="InterPro" id="IPR000515">
    <property type="entry name" value="MetI-like"/>
</dbReference>
<dbReference type="EMBL" id="JAGGKP010000003">
    <property type="protein sequence ID" value="MBP1936958.1"/>
    <property type="molecule type" value="Genomic_DNA"/>
</dbReference>
<feature type="transmembrane region" description="Helical" evidence="9">
    <location>
        <begin position="293"/>
        <end position="316"/>
    </location>
</feature>
<feature type="transmembrane region" description="Helical" evidence="9">
    <location>
        <begin position="201"/>
        <end position="227"/>
    </location>
</feature>
<feature type="transmembrane region" description="Helical" evidence="9">
    <location>
        <begin position="32"/>
        <end position="57"/>
    </location>
</feature>
<evidence type="ECO:0000256" key="9">
    <source>
        <dbReference type="RuleBase" id="RU363032"/>
    </source>
</evidence>
<dbReference type="Pfam" id="PF00528">
    <property type="entry name" value="BPD_transp_1"/>
    <property type="match status" value="1"/>
</dbReference>
<comment type="subcellular location">
    <subcellularLocation>
        <location evidence="1 9">Cell membrane</location>
        <topology evidence="1 9">Multi-pass membrane protein</topology>
    </subcellularLocation>
</comment>
<comment type="similarity">
    <text evidence="2 10">Belongs to the binding-protein-dependent transport system permease family. MalFG subfamily.</text>
</comment>
<dbReference type="Gene3D" id="1.10.3720.10">
    <property type="entry name" value="MetI-like"/>
    <property type="match status" value="1"/>
</dbReference>
<evidence type="ECO:0000256" key="5">
    <source>
        <dbReference type="ARBA" id="ARBA00022597"/>
    </source>
</evidence>
<keyword evidence="13" id="KW-1185">Reference proteome</keyword>
<evidence type="ECO:0000256" key="10">
    <source>
        <dbReference type="RuleBase" id="RU367050"/>
    </source>
</evidence>
<feature type="transmembrane region" description="Helical" evidence="9">
    <location>
        <begin position="143"/>
        <end position="162"/>
    </location>
</feature>
<evidence type="ECO:0000256" key="6">
    <source>
        <dbReference type="ARBA" id="ARBA00022692"/>
    </source>
</evidence>
<dbReference type="CDD" id="cd06261">
    <property type="entry name" value="TM_PBP2"/>
    <property type="match status" value="1"/>
</dbReference>
<proteinExistence type="inferred from homology"/>
<feature type="transmembrane region" description="Helical" evidence="9">
    <location>
        <begin position="239"/>
        <end position="261"/>
    </location>
</feature>
<organism evidence="12 13">
    <name type="scientific">Paenibacillus sediminis</name>
    <dbReference type="NCBI Taxonomy" id="664909"/>
    <lineage>
        <taxon>Bacteria</taxon>
        <taxon>Bacillati</taxon>
        <taxon>Bacillota</taxon>
        <taxon>Bacilli</taxon>
        <taxon>Bacillales</taxon>
        <taxon>Paenibacillaceae</taxon>
        <taxon>Paenibacillus</taxon>
    </lineage>
</organism>
<evidence type="ECO:0000256" key="3">
    <source>
        <dbReference type="ARBA" id="ARBA00022448"/>
    </source>
</evidence>
<gene>
    <name evidence="12" type="ORF">J2Z20_001840</name>
</gene>
<evidence type="ECO:0000313" key="12">
    <source>
        <dbReference type="EMBL" id="MBP1936958.1"/>
    </source>
</evidence>
<keyword evidence="3 9" id="KW-0813">Transport</keyword>
<feature type="transmembrane region" description="Helical" evidence="9">
    <location>
        <begin position="78"/>
        <end position="101"/>
    </location>
</feature>
<feature type="transmembrane region" description="Helical" evidence="9">
    <location>
        <begin position="401"/>
        <end position="421"/>
    </location>
</feature>
<name>A0ABS4H343_9BACL</name>
<dbReference type="PROSITE" id="PS50928">
    <property type="entry name" value="ABC_TM1"/>
    <property type="match status" value="1"/>
</dbReference>
<evidence type="ECO:0000313" key="13">
    <source>
        <dbReference type="Proteomes" id="UP001519273"/>
    </source>
</evidence>
<dbReference type="SUPFAM" id="SSF160964">
    <property type="entry name" value="MalF N-terminal region-like"/>
    <property type="match status" value="1"/>
</dbReference>
<dbReference type="Proteomes" id="UP001519273">
    <property type="component" value="Unassembled WGS sequence"/>
</dbReference>
<dbReference type="InterPro" id="IPR035906">
    <property type="entry name" value="MetI-like_sf"/>
</dbReference>
<keyword evidence="7 9" id="KW-1133">Transmembrane helix</keyword>
<protein>
    <recommendedName>
        <fullName evidence="10">Maltose/maltodextrin transport system permease protein</fullName>
    </recommendedName>
</protein>
<keyword evidence="4 10" id="KW-1003">Cell membrane</keyword>
<dbReference type="PANTHER" id="PTHR47314:SF1">
    <property type="entry name" value="MALTOSE_MALTODEXTRIN TRANSPORT SYSTEM PERMEASE PROTEIN MALF"/>
    <property type="match status" value="1"/>
</dbReference>
<dbReference type="RefSeq" id="WP_209848479.1">
    <property type="nucleotide sequence ID" value="NZ_CBCRVE010000006.1"/>
</dbReference>
<reference evidence="12 13" key="1">
    <citation type="submission" date="2021-03" db="EMBL/GenBank/DDBJ databases">
        <title>Genomic Encyclopedia of Type Strains, Phase IV (KMG-IV): sequencing the most valuable type-strain genomes for metagenomic binning, comparative biology and taxonomic classification.</title>
        <authorList>
            <person name="Goeker M."/>
        </authorList>
    </citation>
    <scope>NUCLEOTIDE SEQUENCE [LARGE SCALE GENOMIC DNA]</scope>
    <source>
        <strain evidence="12 13">DSM 23491</strain>
    </source>
</reference>
<evidence type="ECO:0000256" key="2">
    <source>
        <dbReference type="ARBA" id="ARBA00009047"/>
    </source>
</evidence>
<evidence type="ECO:0000256" key="1">
    <source>
        <dbReference type="ARBA" id="ARBA00004651"/>
    </source>
</evidence>
<dbReference type="PANTHER" id="PTHR47314">
    <property type="entry name" value="MALTOSE/MALTODEXTRIN TRANSPORT SYSTEM PERMEASE PROTEIN MALF"/>
    <property type="match status" value="1"/>
</dbReference>
<comment type="caution">
    <text evidence="12">The sequence shown here is derived from an EMBL/GenBank/DDBJ whole genome shotgun (WGS) entry which is preliminary data.</text>
</comment>
<dbReference type="SUPFAM" id="SSF161098">
    <property type="entry name" value="MetI-like"/>
    <property type="match status" value="1"/>
</dbReference>
<keyword evidence="5 10" id="KW-0762">Sugar transport</keyword>